<evidence type="ECO:0000313" key="5">
    <source>
        <dbReference type="Proteomes" id="UP000186817"/>
    </source>
</evidence>
<comment type="caution">
    <text evidence="4">The sequence shown here is derived from an EMBL/GenBank/DDBJ whole genome shotgun (WGS) entry which is preliminary data.</text>
</comment>
<keyword evidence="1" id="KW-0175">Coiled coil</keyword>
<evidence type="ECO:0000256" key="3">
    <source>
        <dbReference type="SAM" id="Phobius"/>
    </source>
</evidence>
<evidence type="ECO:0000256" key="2">
    <source>
        <dbReference type="SAM" id="MobiDB-lite"/>
    </source>
</evidence>
<keyword evidence="3" id="KW-0812">Transmembrane</keyword>
<evidence type="ECO:0000256" key="1">
    <source>
        <dbReference type="SAM" id="Coils"/>
    </source>
</evidence>
<reference evidence="4 5" key="1">
    <citation type="submission" date="2016-02" db="EMBL/GenBank/DDBJ databases">
        <title>Genome analysis of coral dinoflagellate symbionts highlights evolutionary adaptations to a symbiotic lifestyle.</title>
        <authorList>
            <person name="Aranda M."/>
            <person name="Li Y."/>
            <person name="Liew Y.J."/>
            <person name="Baumgarten S."/>
            <person name="Simakov O."/>
            <person name="Wilson M."/>
            <person name="Piel J."/>
            <person name="Ashoor H."/>
            <person name="Bougouffa S."/>
            <person name="Bajic V.B."/>
            <person name="Ryu T."/>
            <person name="Ravasi T."/>
            <person name="Bayer T."/>
            <person name="Micklem G."/>
            <person name="Kim H."/>
            <person name="Bhak J."/>
            <person name="Lajeunesse T.C."/>
            <person name="Voolstra C.R."/>
        </authorList>
    </citation>
    <scope>NUCLEOTIDE SEQUENCE [LARGE SCALE GENOMIC DNA]</scope>
    <source>
        <strain evidence="4 5">CCMP2467</strain>
    </source>
</reference>
<feature type="transmembrane region" description="Helical" evidence="3">
    <location>
        <begin position="1158"/>
        <end position="1179"/>
    </location>
</feature>
<feature type="transmembrane region" description="Helical" evidence="3">
    <location>
        <begin position="721"/>
        <end position="742"/>
    </location>
</feature>
<dbReference type="EMBL" id="LSRX01000830">
    <property type="protein sequence ID" value="OLP88042.1"/>
    <property type="molecule type" value="Genomic_DNA"/>
</dbReference>
<dbReference type="AlphaFoldDB" id="A0A1Q9CYM7"/>
<dbReference type="PANTHER" id="PTHR11319:SF35">
    <property type="entry name" value="OUTER MEMBRANE PROTEIN PMPC-RELATED"/>
    <property type="match status" value="1"/>
</dbReference>
<feature type="compositionally biased region" description="Acidic residues" evidence="2">
    <location>
        <begin position="1192"/>
        <end position="1207"/>
    </location>
</feature>
<feature type="transmembrane region" description="Helical" evidence="3">
    <location>
        <begin position="826"/>
        <end position="846"/>
    </location>
</feature>
<feature type="transmembrane region" description="Helical" evidence="3">
    <location>
        <begin position="1071"/>
        <end position="1099"/>
    </location>
</feature>
<dbReference type="SUPFAM" id="SSF53822">
    <property type="entry name" value="Periplasmic binding protein-like I"/>
    <property type="match status" value="1"/>
</dbReference>
<dbReference type="PANTHER" id="PTHR11319">
    <property type="entry name" value="G PROTEIN-COUPLED RECEPTOR-RELATED"/>
    <property type="match status" value="1"/>
</dbReference>
<feature type="transmembrane region" description="Helical" evidence="3">
    <location>
        <begin position="866"/>
        <end position="885"/>
    </location>
</feature>
<feature type="region of interest" description="Disordered" evidence="2">
    <location>
        <begin position="1188"/>
        <end position="1207"/>
    </location>
</feature>
<keyword evidence="5" id="KW-1185">Reference proteome</keyword>
<evidence type="ECO:0000313" key="4">
    <source>
        <dbReference type="EMBL" id="OLP88042.1"/>
    </source>
</evidence>
<sequence length="1235" mass="136001">MTGIVIIIRHSLKDPQVDWPTPEVLLEPLTAPWTARMDTPYVSTSCLLVISAAECPANAENFAEAKKLKAKQQDLEAQLKKLENSSLILFVRTWCSFVFGPTPLGLSRLGSSNMPTGNIRDNRRRAFPAAFSILAIANAQAPCTWNATEPCYLQLGSVFEYRDRGTGGSQTDATSRENDCDGRSFQPYIDAINSLNGGKGLMVHSAGLEIAQSRPYPKYYYQLNYTRLTFEDWSHGHALGQQLFPKWSYIAGMGNGCNDALLVEQAKLANATARIWVSPRGPWSQLSRASGGPLPWAFSSHLDSWDYAKLAAQQFALKMSATAKRTAAILYSCCGNKFFEGVRLGARQHLEDNGITISLHEGVRSDSAVSDIENAVERLVAMEVDVVFTSFGGQDFSMFIESLEKHRELHVPSGIFAVNLPWVRNGVECWGLGKNCTHFLTGAQVMAFQRITNSSRDGVIGLNGSEWRAQSAFPSVDYDLETGLSAFLQAVQGVFQFREVRDPLNLLHSAADPDVYTAVRNLMLSGDVFGNTFAGPAAFSPLGQMNGMTPPVATVAATGDLAVLFPPEFAQAAFEYPVPAAQDCEANFYKNFSEVTCPFCAAECTHCPEHSERLDPATTCSCKELYYAGNSSECKLCPEGLICKGGSQLGNLNLSRGFWRAGRFVEEILPCQVDACLGGTAYGDEGCDEGHTGPLCAVCCEAHYYDSYTKRCLPCSSSGAFWGPQQWLIALLVLLLLAWVFLRKKIKGVLTSSTRNEHAKLKEVNTKLKIAVSLLQVMNTIPAVFRFIDWPATLLQFLEALSMFNLSLFQVVPADCIHPNTFYDRLVVTTLLPLSLWVVLAVVCYFRIWSLKAEKRRRDETQSNFIGAALMVAYLVLPSVSSTIFDTFKCQSFSLDDGRVGTFLQADLAIDCNAEVHSSYVIYAGIMTVVYPIGIPIWMAASLWRHRKAIDPDVSMREMSKAQEVLEGRSSAGSLKSKFFQASKLSKLSILSKSGSSLICSSDKLSVSEEEKAGPANVRRQYKAVISKESQELAKAIKREKDPQIKHLLFIFDDYKPSSMYYEVFESVRKVFLSGVLALCAPGSWLQVVIGIFACQLSLRVLQRYAPYANPNAGSAAETAQRLLFVNLLFGLLILSAESEDPEILGWEVRPASLMTSLLSFAVIAGTVSFIVFTLLFSISELESLQAPKDLPEEEPAEEREVDELDPNLEILEAGTEAPCSGEAVPEEHWVLARF</sequence>
<keyword evidence="3" id="KW-0472">Membrane</keyword>
<dbReference type="Proteomes" id="UP000186817">
    <property type="component" value="Unassembled WGS sequence"/>
</dbReference>
<feature type="transmembrane region" description="Helical" evidence="3">
    <location>
        <begin position="920"/>
        <end position="941"/>
    </location>
</feature>
<protein>
    <submittedName>
        <fullName evidence="4">Uncharacterized protein</fullName>
    </submittedName>
</protein>
<gene>
    <name evidence="4" type="ORF">AK812_SmicGene30654</name>
</gene>
<proteinExistence type="predicted"/>
<dbReference type="OMA" id="NECTRRC"/>
<dbReference type="InterPro" id="IPR028082">
    <property type="entry name" value="Peripla_BP_I"/>
</dbReference>
<keyword evidence="3" id="KW-1133">Transmembrane helix</keyword>
<dbReference type="Gene3D" id="3.40.50.2300">
    <property type="match status" value="2"/>
</dbReference>
<feature type="coiled-coil region" evidence="1">
    <location>
        <begin position="58"/>
        <end position="85"/>
    </location>
</feature>
<organism evidence="4 5">
    <name type="scientific">Symbiodinium microadriaticum</name>
    <name type="common">Dinoflagellate</name>
    <name type="synonym">Zooxanthella microadriatica</name>
    <dbReference type="NCBI Taxonomy" id="2951"/>
    <lineage>
        <taxon>Eukaryota</taxon>
        <taxon>Sar</taxon>
        <taxon>Alveolata</taxon>
        <taxon>Dinophyceae</taxon>
        <taxon>Suessiales</taxon>
        <taxon>Symbiodiniaceae</taxon>
        <taxon>Symbiodinium</taxon>
    </lineage>
</organism>
<feature type="transmembrane region" description="Helical" evidence="3">
    <location>
        <begin position="770"/>
        <end position="788"/>
    </location>
</feature>
<dbReference type="OrthoDB" id="413268at2759"/>
<accession>A0A1Q9CYM7</accession>
<name>A0A1Q9CYM7_SYMMI</name>